<keyword evidence="5" id="KW-1185">Reference proteome</keyword>
<evidence type="ECO:0000313" key="5">
    <source>
        <dbReference type="Proteomes" id="UP001168620"/>
    </source>
</evidence>
<feature type="region of interest" description="Disordered" evidence="1">
    <location>
        <begin position="1"/>
        <end position="41"/>
    </location>
</feature>
<evidence type="ECO:0000313" key="4">
    <source>
        <dbReference type="EMBL" id="MDN4174494.1"/>
    </source>
</evidence>
<dbReference type="Proteomes" id="UP001168620">
    <property type="component" value="Unassembled WGS sequence"/>
</dbReference>
<dbReference type="Pfam" id="PF14018">
    <property type="entry name" value="DUF4234"/>
    <property type="match status" value="1"/>
</dbReference>
<dbReference type="EMBL" id="JAUHJQ010000007">
    <property type="protein sequence ID" value="MDN4174494.1"/>
    <property type="molecule type" value="Genomic_DNA"/>
</dbReference>
<feature type="transmembrane region" description="Helical" evidence="2">
    <location>
        <begin position="89"/>
        <end position="110"/>
    </location>
</feature>
<feature type="transmembrane region" description="Helical" evidence="2">
    <location>
        <begin position="56"/>
        <end position="77"/>
    </location>
</feature>
<dbReference type="InterPro" id="IPR025328">
    <property type="entry name" value="DUF4234"/>
</dbReference>
<sequence length="167" mass="17267">MSDQSPLTAAPTGAPLTAPPQPAVEPTATGMPMAHPTSTAQPTPAYAAGPVGKVRSTGTCILLAVVTLGIYSIVWFYKTHSEMKAHSGNGIGGGLAIVLTLFVGIVMPFLTSSEVGNLHRRAGRAAPVSGATGLWYFPGTFILVGPIVWFVKTNSALNDHWRSLGAA</sequence>
<keyword evidence="2" id="KW-1133">Transmembrane helix</keyword>
<comment type="caution">
    <text evidence="4">The sequence shown here is derived from an EMBL/GenBank/DDBJ whole genome shotgun (WGS) entry which is preliminary data.</text>
</comment>
<reference evidence="4" key="1">
    <citation type="submission" date="2023-06" db="EMBL/GenBank/DDBJ databases">
        <title>Draft genome sequence of Nocardioides sp. SOB77.</title>
        <authorList>
            <person name="Zhang G."/>
        </authorList>
    </citation>
    <scope>NUCLEOTIDE SEQUENCE</scope>
    <source>
        <strain evidence="4">SOB77</strain>
    </source>
</reference>
<protein>
    <submittedName>
        <fullName evidence="4">DUF4234 domain-containing protein</fullName>
    </submittedName>
</protein>
<feature type="compositionally biased region" description="Low complexity" evidence="1">
    <location>
        <begin position="1"/>
        <end position="16"/>
    </location>
</feature>
<organism evidence="4 5">
    <name type="scientific">Nocardioides oceani</name>
    <dbReference type="NCBI Taxonomy" id="3058369"/>
    <lineage>
        <taxon>Bacteria</taxon>
        <taxon>Bacillati</taxon>
        <taxon>Actinomycetota</taxon>
        <taxon>Actinomycetes</taxon>
        <taxon>Propionibacteriales</taxon>
        <taxon>Nocardioidaceae</taxon>
        <taxon>Nocardioides</taxon>
    </lineage>
</organism>
<keyword evidence="2" id="KW-0472">Membrane</keyword>
<accession>A0ABT8FIR7</accession>
<keyword evidence="2" id="KW-0812">Transmembrane</keyword>
<feature type="domain" description="DUF4234" evidence="3">
    <location>
        <begin position="55"/>
        <end position="158"/>
    </location>
</feature>
<name>A0ABT8FIR7_9ACTN</name>
<evidence type="ECO:0000259" key="3">
    <source>
        <dbReference type="Pfam" id="PF14018"/>
    </source>
</evidence>
<feature type="transmembrane region" description="Helical" evidence="2">
    <location>
        <begin position="130"/>
        <end position="151"/>
    </location>
</feature>
<evidence type="ECO:0000256" key="2">
    <source>
        <dbReference type="SAM" id="Phobius"/>
    </source>
</evidence>
<evidence type="ECO:0000256" key="1">
    <source>
        <dbReference type="SAM" id="MobiDB-lite"/>
    </source>
</evidence>
<gene>
    <name evidence="4" type="ORF">QWY28_16155</name>
</gene>
<dbReference type="RefSeq" id="WP_300953589.1">
    <property type="nucleotide sequence ID" value="NZ_JAUHJQ010000007.1"/>
</dbReference>
<proteinExistence type="predicted"/>